<evidence type="ECO:0000313" key="2">
    <source>
        <dbReference type="Proteomes" id="UP000727962"/>
    </source>
</evidence>
<reference evidence="1" key="1">
    <citation type="submission" date="2020-07" db="EMBL/GenBank/DDBJ databases">
        <title>Huge and variable diversity of episymbiotic CPR bacteria and DPANN archaea in groundwater ecosystems.</title>
        <authorList>
            <person name="He C.Y."/>
            <person name="Keren R."/>
            <person name="Whittaker M."/>
            <person name="Farag I.F."/>
            <person name="Doudna J."/>
            <person name="Cate J.H.D."/>
            <person name="Banfield J.F."/>
        </authorList>
    </citation>
    <scope>NUCLEOTIDE SEQUENCE</scope>
    <source>
        <strain evidence="1">NC_groundwater_17_Pr7_B-0.1um_64_12</strain>
    </source>
</reference>
<accession>A0A931LTB6</accession>
<evidence type="ECO:0000313" key="1">
    <source>
        <dbReference type="EMBL" id="MBI1755799.1"/>
    </source>
</evidence>
<comment type="caution">
    <text evidence="1">The sequence shown here is derived from an EMBL/GenBank/DDBJ whole genome shotgun (WGS) entry which is preliminary data.</text>
</comment>
<dbReference type="EMBL" id="JACOSL010000010">
    <property type="protein sequence ID" value="MBI1755799.1"/>
    <property type="molecule type" value="Genomic_DNA"/>
</dbReference>
<feature type="non-terminal residue" evidence="1">
    <location>
        <position position="1"/>
    </location>
</feature>
<organism evidence="1 2">
    <name type="scientific">Fimbriimonas ginsengisoli</name>
    <dbReference type="NCBI Taxonomy" id="1005039"/>
    <lineage>
        <taxon>Bacteria</taxon>
        <taxon>Bacillati</taxon>
        <taxon>Armatimonadota</taxon>
        <taxon>Fimbriimonadia</taxon>
        <taxon>Fimbriimonadales</taxon>
        <taxon>Fimbriimonadaceae</taxon>
        <taxon>Fimbriimonas</taxon>
    </lineage>
</organism>
<gene>
    <name evidence="1" type="ORF">HYR64_01665</name>
</gene>
<dbReference type="Gene3D" id="2.70.98.70">
    <property type="match status" value="1"/>
</dbReference>
<dbReference type="AlphaFoldDB" id="A0A931LTB6"/>
<name>A0A931LTB6_FIMGI</name>
<sequence>FYDPPAGRIVAHTDWSPSGTMFDYRASWISINHQDGASGEFGLFRKGEFLTKELSNYDNTNGGNGETTTFHNTLSLQNWCTACSTINWQGVDLPAWQHGSQWMEGVNAGDPINSMSSGPGYVFANSDLTNLYNKPNVWTPANSVVDVTQATRSIFWLNADYIVVYDRATTNQTGLFKQFSLSLVAPPAINGHTVKDTLPSGQQLFLQTLLPQNVTYSSFNGASQMQPLADQEPMAFILTAQDPSNPSNTRFLNVLQGADAGAQMVAASYLQSASGTAFDGTAFGSTVVYFPVNANPALASTALPAPAGTHTAYIAGLVPNTGYNASVNGGVISLSPNGQSMADAAGVLRLTY</sequence>
<protein>
    <submittedName>
        <fullName evidence="1">Uncharacterized protein</fullName>
    </submittedName>
</protein>
<proteinExistence type="predicted"/>
<dbReference type="Proteomes" id="UP000727962">
    <property type="component" value="Unassembled WGS sequence"/>
</dbReference>